<dbReference type="EMBL" id="SLXO01000005">
    <property type="protein sequence ID" value="TCP34536.1"/>
    <property type="molecule type" value="Genomic_DNA"/>
</dbReference>
<dbReference type="AlphaFoldDB" id="A0A4V2SPB1"/>
<evidence type="ECO:0000313" key="5">
    <source>
        <dbReference type="EMBL" id="TCP34536.1"/>
    </source>
</evidence>
<evidence type="ECO:0000259" key="4">
    <source>
        <dbReference type="PROSITE" id="PS50893"/>
    </source>
</evidence>
<dbReference type="InterPro" id="IPR003439">
    <property type="entry name" value="ABC_transporter-like_ATP-bd"/>
</dbReference>
<dbReference type="SMART" id="SM00382">
    <property type="entry name" value="AAA"/>
    <property type="match status" value="1"/>
</dbReference>
<dbReference type="InterPro" id="IPR050334">
    <property type="entry name" value="Molybdenum_import_ModC"/>
</dbReference>
<proteinExistence type="predicted"/>
<dbReference type="FunCoup" id="A0A4V2SPB1">
    <property type="interactions" value="50"/>
</dbReference>
<dbReference type="GO" id="GO:0005524">
    <property type="term" value="F:ATP binding"/>
    <property type="evidence" value="ECO:0007669"/>
    <property type="project" value="UniProtKB-KW"/>
</dbReference>
<dbReference type="GO" id="GO:0016887">
    <property type="term" value="F:ATP hydrolysis activity"/>
    <property type="evidence" value="ECO:0007669"/>
    <property type="project" value="InterPro"/>
</dbReference>
<feature type="region of interest" description="Disordered" evidence="3">
    <location>
        <begin position="221"/>
        <end position="285"/>
    </location>
</feature>
<dbReference type="InterPro" id="IPR027417">
    <property type="entry name" value="P-loop_NTPase"/>
</dbReference>
<dbReference type="PANTHER" id="PTHR43514">
    <property type="entry name" value="ABC TRANSPORTER I FAMILY MEMBER 10"/>
    <property type="match status" value="1"/>
</dbReference>
<sequence>MSGGRAMIEVDIVKRQGGFTLDVAFAAPAAGILGLVGPSGAGKSTLVACLAGHDRPDTGRIAVRGRPLFDHRRNTHVRPAERGIGVVFQDGLLFPHLSVRANLRYGARPGDPAFEARVVDILDLGPLLGRRPGGLSGGERQRVALGRAVLARPALLLLDEPLSGLDEARRAEAMRLIERLRDEAQTPMVFISHAAEEIRRLADRVLTLRAGRICADQSSAGPVDAGGLRLSPKPVCGRTRPKTAPGARTRAGSGPRTGSGTDAATGHRRPSSAPGACVGETAPWT</sequence>
<keyword evidence="6" id="KW-1185">Reference proteome</keyword>
<dbReference type="Proteomes" id="UP000295399">
    <property type="component" value="Unassembled WGS sequence"/>
</dbReference>
<protein>
    <submittedName>
        <fullName evidence="5">Molybdate transport system ATP-binding protein</fullName>
    </submittedName>
</protein>
<dbReference type="InParanoid" id="A0A4V2SPB1"/>
<keyword evidence="1" id="KW-0547">Nucleotide-binding</keyword>
<dbReference type="PANTHER" id="PTHR43514:SF4">
    <property type="entry name" value="ABC TRANSPORTER I FAMILY MEMBER 10"/>
    <property type="match status" value="1"/>
</dbReference>
<evidence type="ECO:0000256" key="3">
    <source>
        <dbReference type="SAM" id="MobiDB-lite"/>
    </source>
</evidence>
<dbReference type="Pfam" id="PF00005">
    <property type="entry name" value="ABC_tran"/>
    <property type="match status" value="1"/>
</dbReference>
<evidence type="ECO:0000256" key="1">
    <source>
        <dbReference type="ARBA" id="ARBA00022741"/>
    </source>
</evidence>
<accession>A0A4V2SPB1</accession>
<keyword evidence="2 5" id="KW-0067">ATP-binding</keyword>
<name>A0A4V2SPB1_RHOSA</name>
<reference evidence="5 6" key="1">
    <citation type="submission" date="2019-03" db="EMBL/GenBank/DDBJ databases">
        <title>Genomic Encyclopedia of Type Strains, Phase IV (KMG-IV): sequencing the most valuable type-strain genomes for metagenomic binning, comparative biology and taxonomic classification.</title>
        <authorList>
            <person name="Goeker M."/>
        </authorList>
    </citation>
    <scope>NUCLEOTIDE SEQUENCE [LARGE SCALE GENOMIC DNA]</scope>
    <source>
        <strain evidence="5 6">DSM 2132</strain>
    </source>
</reference>
<gene>
    <name evidence="5" type="ORF">EV659_105164</name>
</gene>
<dbReference type="SUPFAM" id="SSF52540">
    <property type="entry name" value="P-loop containing nucleoside triphosphate hydrolases"/>
    <property type="match status" value="1"/>
</dbReference>
<dbReference type="PROSITE" id="PS00211">
    <property type="entry name" value="ABC_TRANSPORTER_1"/>
    <property type="match status" value="1"/>
</dbReference>
<evidence type="ECO:0000256" key="2">
    <source>
        <dbReference type="ARBA" id="ARBA00022840"/>
    </source>
</evidence>
<organism evidence="5 6">
    <name type="scientific">Rhodothalassium salexigens DSM 2132</name>
    <dbReference type="NCBI Taxonomy" id="1188247"/>
    <lineage>
        <taxon>Bacteria</taxon>
        <taxon>Pseudomonadati</taxon>
        <taxon>Pseudomonadota</taxon>
        <taxon>Alphaproteobacteria</taxon>
        <taxon>Rhodothalassiales</taxon>
        <taxon>Rhodothalassiaceae</taxon>
        <taxon>Rhodothalassium</taxon>
    </lineage>
</organism>
<evidence type="ECO:0000313" key="6">
    <source>
        <dbReference type="Proteomes" id="UP000295399"/>
    </source>
</evidence>
<dbReference type="InterPro" id="IPR017871">
    <property type="entry name" value="ABC_transporter-like_CS"/>
</dbReference>
<dbReference type="RefSeq" id="WP_184409794.1">
    <property type="nucleotide sequence ID" value="NZ_JACIGF010000005.1"/>
</dbReference>
<dbReference type="Gene3D" id="3.40.50.300">
    <property type="entry name" value="P-loop containing nucleotide triphosphate hydrolases"/>
    <property type="match status" value="1"/>
</dbReference>
<feature type="domain" description="ABC transporter" evidence="4">
    <location>
        <begin position="7"/>
        <end position="235"/>
    </location>
</feature>
<comment type="caution">
    <text evidence="5">The sequence shown here is derived from an EMBL/GenBank/DDBJ whole genome shotgun (WGS) entry which is preliminary data.</text>
</comment>
<dbReference type="InterPro" id="IPR003593">
    <property type="entry name" value="AAA+_ATPase"/>
</dbReference>
<dbReference type="PROSITE" id="PS50893">
    <property type="entry name" value="ABC_TRANSPORTER_2"/>
    <property type="match status" value="1"/>
</dbReference>